<dbReference type="STRING" id="36087.A0A077ZL37"/>
<feature type="compositionally biased region" description="Basic and acidic residues" evidence="1">
    <location>
        <begin position="312"/>
        <end position="327"/>
    </location>
</feature>
<dbReference type="PANTHER" id="PTHR34141">
    <property type="match status" value="1"/>
</dbReference>
<feature type="compositionally biased region" description="Basic and acidic residues" evidence="1">
    <location>
        <begin position="137"/>
        <end position="157"/>
    </location>
</feature>
<feature type="compositionally biased region" description="Polar residues" evidence="1">
    <location>
        <begin position="176"/>
        <end position="193"/>
    </location>
</feature>
<gene>
    <name evidence="2" type="ORF">TTRE_0000946501</name>
</gene>
<sequence length="378" mass="41174">MPVGNSYSTKPGAHRRKGLEHQGGIHEPTGDSLQPVSQTEPLARSLRNKRVIVTPAVYPRLVEFLHFDIQSTGQKSHCVNTDHRPSQCFVLIIQSDSSCPCHRLFNAGRSGLSRAGQAHTAEVVRAQASLPTAASEEAPRLRVADVRQQRRGADKPRARSRPAGENATPGKRSSSDRQSATAPNTLRSISPTGSALRANPCSEGTDPFCRLPLSALFNWPEAVHLGDLLRIWVRASTNLYGLGFSRTVESVPNATGDAAFCGDIVAISGQPGSSDCVPYEEKKTLSGTADGCSPSSEALPRAPVPRASSRANRADSGDEAPRPRKRPPETRVYIFVSRFRNFNRIPFRTVRRAASYGEQVRNDVTPLRLGFRLVLRID</sequence>
<proteinExistence type="predicted"/>
<dbReference type="Proteomes" id="UP000030665">
    <property type="component" value="Unassembled WGS sequence"/>
</dbReference>
<reference evidence="2" key="2">
    <citation type="submission" date="2014-03" db="EMBL/GenBank/DDBJ databases">
        <title>The whipworm genome and dual-species transcriptomics of an intimate host-pathogen interaction.</title>
        <authorList>
            <person name="Foth B.J."/>
            <person name="Tsai I.J."/>
            <person name="Reid A.J."/>
            <person name="Bancroft A.J."/>
            <person name="Nichol S."/>
            <person name="Tracey A."/>
            <person name="Holroyd N."/>
            <person name="Cotton J.A."/>
            <person name="Stanley E.J."/>
            <person name="Zarowiecki M."/>
            <person name="Liu J.Z."/>
            <person name="Huckvale T."/>
            <person name="Cooper P.J."/>
            <person name="Grencis R.K."/>
            <person name="Berriman M."/>
        </authorList>
    </citation>
    <scope>NUCLEOTIDE SEQUENCE [LARGE SCALE GENOMIC DNA]</scope>
</reference>
<evidence type="ECO:0000313" key="2">
    <source>
        <dbReference type="EMBL" id="CDW61046.1"/>
    </source>
</evidence>
<evidence type="ECO:0000256" key="1">
    <source>
        <dbReference type="SAM" id="MobiDB-lite"/>
    </source>
</evidence>
<dbReference type="EMBL" id="HG807746">
    <property type="protein sequence ID" value="CDW61046.1"/>
    <property type="molecule type" value="Genomic_DNA"/>
</dbReference>
<organism evidence="2 3">
    <name type="scientific">Trichuris trichiura</name>
    <name type="common">Whipworm</name>
    <name type="synonym">Trichocephalus trichiurus</name>
    <dbReference type="NCBI Taxonomy" id="36087"/>
    <lineage>
        <taxon>Eukaryota</taxon>
        <taxon>Metazoa</taxon>
        <taxon>Ecdysozoa</taxon>
        <taxon>Nematoda</taxon>
        <taxon>Enoplea</taxon>
        <taxon>Dorylaimia</taxon>
        <taxon>Trichinellida</taxon>
        <taxon>Trichuridae</taxon>
        <taxon>Trichuris</taxon>
    </lineage>
</organism>
<keyword evidence="3" id="KW-1185">Reference proteome</keyword>
<feature type="region of interest" description="Disordered" evidence="1">
    <location>
        <begin position="286"/>
        <end position="327"/>
    </location>
</feature>
<evidence type="ECO:0000313" key="3">
    <source>
        <dbReference type="Proteomes" id="UP000030665"/>
    </source>
</evidence>
<feature type="compositionally biased region" description="Polar residues" evidence="1">
    <location>
        <begin position="31"/>
        <end position="40"/>
    </location>
</feature>
<protein>
    <submittedName>
        <fullName evidence="2">Uncharacterized protein</fullName>
    </submittedName>
</protein>
<dbReference type="OrthoDB" id="5826989at2759"/>
<feature type="region of interest" description="Disordered" evidence="1">
    <location>
        <begin position="130"/>
        <end position="200"/>
    </location>
</feature>
<name>A0A077ZL37_TRITR</name>
<dbReference type="PANTHER" id="PTHR34141:SF1">
    <property type="match status" value="1"/>
</dbReference>
<feature type="region of interest" description="Disordered" evidence="1">
    <location>
        <begin position="1"/>
        <end position="41"/>
    </location>
</feature>
<reference evidence="2" key="1">
    <citation type="submission" date="2014-01" db="EMBL/GenBank/DDBJ databases">
        <authorList>
            <person name="Aslett M."/>
        </authorList>
    </citation>
    <scope>NUCLEOTIDE SEQUENCE</scope>
</reference>
<dbReference type="AlphaFoldDB" id="A0A077ZL37"/>
<accession>A0A077ZL37</accession>